<gene>
    <name evidence="2" type="ORF">C7438_1517</name>
</gene>
<protein>
    <submittedName>
        <fullName evidence="2">Stage II sporulation protein R</fullName>
    </submittedName>
</protein>
<keyword evidence="3" id="KW-1185">Reference proteome</keyword>
<reference evidence="2 3" key="1">
    <citation type="submission" date="2018-10" db="EMBL/GenBank/DDBJ databases">
        <title>Genomic Encyclopedia of Type Strains, Phase IV (KMG-IV): sequencing the most valuable type-strain genomes for metagenomic binning, comparative biology and taxonomic classification.</title>
        <authorList>
            <person name="Goeker M."/>
        </authorList>
    </citation>
    <scope>NUCLEOTIDE SEQUENCE [LARGE SCALE GENOMIC DNA]</scope>
    <source>
        <strain evidence="2 3">DSM 22653</strain>
    </source>
</reference>
<dbReference type="RefSeq" id="WP_121444762.1">
    <property type="nucleotide sequence ID" value="NZ_RBIJ01000005.1"/>
</dbReference>
<dbReference type="EMBL" id="RBIJ01000005">
    <property type="protein sequence ID" value="RKQ83857.1"/>
    <property type="molecule type" value="Genomic_DNA"/>
</dbReference>
<feature type="region of interest" description="Disordered" evidence="1">
    <location>
        <begin position="169"/>
        <end position="192"/>
    </location>
</feature>
<organism evidence="2 3">
    <name type="scientific">Brockia lithotrophica</name>
    <dbReference type="NCBI Taxonomy" id="933949"/>
    <lineage>
        <taxon>Bacteria</taxon>
        <taxon>Bacillati</taxon>
        <taxon>Bacillota</taxon>
        <taxon>Bacilli</taxon>
        <taxon>Bacillales</taxon>
        <taxon>Bacillales Family X. Incertae Sedis</taxon>
        <taxon>Brockia</taxon>
    </lineage>
</organism>
<dbReference type="Proteomes" id="UP000267019">
    <property type="component" value="Unassembled WGS sequence"/>
</dbReference>
<accession>A0A660KTB8</accession>
<evidence type="ECO:0000313" key="3">
    <source>
        <dbReference type="Proteomes" id="UP000267019"/>
    </source>
</evidence>
<dbReference type="InterPro" id="IPR014202">
    <property type="entry name" value="Spore_II_R"/>
</dbReference>
<comment type="caution">
    <text evidence="2">The sequence shown here is derived from an EMBL/GenBank/DDBJ whole genome shotgun (WGS) entry which is preliminary data.</text>
</comment>
<dbReference type="OrthoDB" id="9793324at2"/>
<feature type="compositionally biased region" description="Basic and acidic residues" evidence="1">
    <location>
        <begin position="183"/>
        <end position="192"/>
    </location>
</feature>
<sequence>MKHDARAALFVYAGLLAVALLLAYFGDVAFFRRVYDVPRLRVVAHSDAPYDQWVKGEIARIALSWWEVASSAKGRGAQNSPDRLRGTSLALSGDDLEVLRRAVRTWLAEGGVPYGFRIDVGEIAQPPRTYGGHLLAAGEAPTILITLGEGKGHNFWTLLFPHLTPKGAYLQESPPRSEGNALSHEREEERRFPDRVDQLALTGGSEPSPLLPFPSRAEAEGRQEGKFAWHFYVWDFVHSLWERTFYR</sequence>
<dbReference type="AlphaFoldDB" id="A0A660KTB8"/>
<evidence type="ECO:0000313" key="2">
    <source>
        <dbReference type="EMBL" id="RKQ83857.1"/>
    </source>
</evidence>
<name>A0A660KTB8_9BACL</name>
<proteinExistence type="predicted"/>
<dbReference type="Pfam" id="PF09551">
    <property type="entry name" value="Spore_II_R"/>
    <property type="match status" value="1"/>
</dbReference>
<evidence type="ECO:0000256" key="1">
    <source>
        <dbReference type="SAM" id="MobiDB-lite"/>
    </source>
</evidence>